<dbReference type="RefSeq" id="WP_390317143.1">
    <property type="nucleotide sequence ID" value="NZ_JBHSPB010000009.1"/>
</dbReference>
<gene>
    <name evidence="1" type="ORF">ACFP1Z_16585</name>
</gene>
<comment type="caution">
    <text evidence="1">The sequence shown here is derived from an EMBL/GenBank/DDBJ whole genome shotgun (WGS) entry which is preliminary data.</text>
</comment>
<name>A0ABW0YYW0_9ACTN</name>
<organism evidence="1 2">
    <name type="scientific">Streptomyces gamaensis</name>
    <dbReference type="NCBI Taxonomy" id="1763542"/>
    <lineage>
        <taxon>Bacteria</taxon>
        <taxon>Bacillati</taxon>
        <taxon>Actinomycetota</taxon>
        <taxon>Actinomycetes</taxon>
        <taxon>Kitasatosporales</taxon>
        <taxon>Streptomycetaceae</taxon>
        <taxon>Streptomyces</taxon>
    </lineage>
</organism>
<evidence type="ECO:0000313" key="1">
    <source>
        <dbReference type="EMBL" id="MFC5721790.1"/>
    </source>
</evidence>
<proteinExistence type="predicted"/>
<evidence type="ECO:0000313" key="2">
    <source>
        <dbReference type="Proteomes" id="UP001596083"/>
    </source>
</evidence>
<keyword evidence="2" id="KW-1185">Reference proteome</keyword>
<reference evidence="2" key="1">
    <citation type="journal article" date="2019" name="Int. J. Syst. Evol. Microbiol.">
        <title>The Global Catalogue of Microorganisms (GCM) 10K type strain sequencing project: providing services to taxonomists for standard genome sequencing and annotation.</title>
        <authorList>
            <consortium name="The Broad Institute Genomics Platform"/>
            <consortium name="The Broad Institute Genome Sequencing Center for Infectious Disease"/>
            <person name="Wu L."/>
            <person name="Ma J."/>
        </authorList>
    </citation>
    <scope>NUCLEOTIDE SEQUENCE [LARGE SCALE GENOMIC DNA]</scope>
    <source>
        <strain evidence="2">CGMCC 4.7304</strain>
    </source>
</reference>
<sequence>MFPDRMYWGAAVVRLFVDKYSFVLTGPRNHEDWRQDALAVIAREVADPRGWLSVDWEELHEKQRPAGNTVYPFETLTPDDLSQRLHRIAPEHAAQLLVAMTDDWCEAPKIPNYAEERGELLEQANVLLTRYEPDFQCWSNVIEKPSKASPDLFYRAPGWHNLTQYLADYGLIVVSESEVGVFWSFNPI</sequence>
<dbReference type="Proteomes" id="UP001596083">
    <property type="component" value="Unassembled WGS sequence"/>
</dbReference>
<protein>
    <submittedName>
        <fullName evidence="1">Uncharacterized protein</fullName>
    </submittedName>
</protein>
<accession>A0ABW0YYW0</accession>
<dbReference type="EMBL" id="JBHSPB010000009">
    <property type="protein sequence ID" value="MFC5721790.1"/>
    <property type="molecule type" value="Genomic_DNA"/>
</dbReference>